<comment type="catalytic activity">
    <reaction evidence="1">
        <text>ATP + protein L-histidine = ADP + protein N-phospho-L-histidine.</text>
        <dbReference type="EC" id="2.7.13.3"/>
    </reaction>
</comment>
<dbReference type="GO" id="GO:0000155">
    <property type="term" value="F:phosphorelay sensor kinase activity"/>
    <property type="evidence" value="ECO:0007669"/>
    <property type="project" value="InterPro"/>
</dbReference>
<keyword evidence="10" id="KW-1133">Transmembrane helix</keyword>
<dbReference type="SUPFAM" id="SSF55874">
    <property type="entry name" value="ATPase domain of HSP90 chaperone/DNA topoisomerase II/histidine kinase"/>
    <property type="match status" value="1"/>
</dbReference>
<dbReference type="Gene3D" id="1.20.5.1930">
    <property type="match status" value="1"/>
</dbReference>
<organism evidence="12 13">
    <name type="scientific">Cerasibacillus terrae</name>
    <dbReference type="NCBI Taxonomy" id="2498845"/>
    <lineage>
        <taxon>Bacteria</taxon>
        <taxon>Bacillati</taxon>
        <taxon>Bacillota</taxon>
        <taxon>Bacilli</taxon>
        <taxon>Bacillales</taxon>
        <taxon>Bacillaceae</taxon>
        <taxon>Cerasibacillus</taxon>
    </lineage>
</organism>
<accession>A0A5C8NRH0</accession>
<sequence length="359" mass="42246">MRMFWFQLFLFCGFWVLLLAENHHYTYISLMFFAISLAIWFLLSLKRHLLVLFGVLGGLLTLHGYYFTTSYTNTVLFLLYVFLVAVFYLDKGNFRLYVIIHSMFVFVLCLLKMEAIYGVIFFHLMLYYVLYQFKYLHHDRLEQQEKYNQLKTRYRQMKRTHLKAEKAARLEERTRIARDIHDSVGHQLTALMMKLEMLAIQEKNDTYRDLKQMVTESLQETRKAVQALQLDEYEGIAAVIQLIRKLEAESHLEVQFTLKRGVLNLSLTNEVGVGLYRVIQEALTNAMRHAEAREVQVILGTTADNQLSFTIQNSILDTNLWEYGFGLKTMRKRVESLKGKVNIYQTENMFIVSGMLPST</sequence>
<feature type="transmembrane region" description="Helical" evidence="10">
    <location>
        <begin position="73"/>
        <end position="89"/>
    </location>
</feature>
<feature type="transmembrane region" description="Helical" evidence="10">
    <location>
        <begin position="96"/>
        <end position="113"/>
    </location>
</feature>
<dbReference type="PANTHER" id="PTHR24421">
    <property type="entry name" value="NITRATE/NITRITE SENSOR PROTEIN NARX-RELATED"/>
    <property type="match status" value="1"/>
</dbReference>
<evidence type="ECO:0000256" key="8">
    <source>
        <dbReference type="ARBA" id="ARBA00023012"/>
    </source>
</evidence>
<keyword evidence="9" id="KW-0175">Coiled coil</keyword>
<dbReference type="GO" id="GO:0005524">
    <property type="term" value="F:ATP binding"/>
    <property type="evidence" value="ECO:0007669"/>
    <property type="project" value="UniProtKB-KW"/>
</dbReference>
<gene>
    <name evidence="12" type="ORF">FHP05_09620</name>
</gene>
<dbReference type="GO" id="GO:0046983">
    <property type="term" value="F:protein dimerization activity"/>
    <property type="evidence" value="ECO:0007669"/>
    <property type="project" value="InterPro"/>
</dbReference>
<keyword evidence="10" id="KW-0812">Transmembrane</keyword>
<dbReference type="OrthoDB" id="199946at2"/>
<name>A0A5C8NRH0_9BACI</name>
<keyword evidence="13" id="KW-1185">Reference proteome</keyword>
<feature type="coiled-coil region" evidence="9">
    <location>
        <begin position="140"/>
        <end position="167"/>
    </location>
</feature>
<dbReference type="Pfam" id="PF07730">
    <property type="entry name" value="HisKA_3"/>
    <property type="match status" value="1"/>
</dbReference>
<evidence type="ECO:0000256" key="4">
    <source>
        <dbReference type="ARBA" id="ARBA00022679"/>
    </source>
</evidence>
<evidence type="ECO:0000313" key="12">
    <source>
        <dbReference type="EMBL" id="TXL63942.1"/>
    </source>
</evidence>
<evidence type="ECO:0000313" key="13">
    <source>
        <dbReference type="Proteomes" id="UP000321574"/>
    </source>
</evidence>
<dbReference type="PANTHER" id="PTHR24421:SF10">
    <property type="entry name" value="NITRATE_NITRITE SENSOR PROTEIN NARQ"/>
    <property type="match status" value="1"/>
</dbReference>
<evidence type="ECO:0000256" key="1">
    <source>
        <dbReference type="ARBA" id="ARBA00000085"/>
    </source>
</evidence>
<dbReference type="GO" id="GO:0016020">
    <property type="term" value="C:membrane"/>
    <property type="evidence" value="ECO:0007669"/>
    <property type="project" value="InterPro"/>
</dbReference>
<evidence type="ECO:0000256" key="9">
    <source>
        <dbReference type="SAM" id="Coils"/>
    </source>
</evidence>
<evidence type="ECO:0000256" key="2">
    <source>
        <dbReference type="ARBA" id="ARBA00012438"/>
    </source>
</evidence>
<keyword evidence="7" id="KW-0067">ATP-binding</keyword>
<feature type="domain" description="Signal transduction histidine kinase subgroup 3 dimerisation and phosphoacceptor" evidence="11">
    <location>
        <begin position="172"/>
        <end position="229"/>
    </location>
</feature>
<dbReference type="InterPro" id="IPR050482">
    <property type="entry name" value="Sensor_HK_TwoCompSys"/>
</dbReference>
<protein>
    <recommendedName>
        <fullName evidence="2">histidine kinase</fullName>
        <ecNumber evidence="2">2.7.13.3</ecNumber>
    </recommendedName>
</protein>
<evidence type="ECO:0000259" key="11">
    <source>
        <dbReference type="Pfam" id="PF07730"/>
    </source>
</evidence>
<dbReference type="EMBL" id="VDUW01000006">
    <property type="protein sequence ID" value="TXL63942.1"/>
    <property type="molecule type" value="Genomic_DNA"/>
</dbReference>
<proteinExistence type="predicted"/>
<comment type="caution">
    <text evidence="12">The sequence shown here is derived from an EMBL/GenBank/DDBJ whole genome shotgun (WGS) entry which is preliminary data.</text>
</comment>
<keyword evidence="3" id="KW-0597">Phosphoprotein</keyword>
<keyword evidence="5" id="KW-0547">Nucleotide-binding</keyword>
<feature type="transmembrane region" description="Helical" evidence="10">
    <location>
        <begin position="30"/>
        <end position="45"/>
    </location>
</feature>
<keyword evidence="10" id="KW-0472">Membrane</keyword>
<dbReference type="CDD" id="cd16917">
    <property type="entry name" value="HATPase_UhpB-NarQ-NarX-like"/>
    <property type="match status" value="1"/>
</dbReference>
<evidence type="ECO:0000256" key="5">
    <source>
        <dbReference type="ARBA" id="ARBA00022741"/>
    </source>
</evidence>
<evidence type="ECO:0000256" key="6">
    <source>
        <dbReference type="ARBA" id="ARBA00022777"/>
    </source>
</evidence>
<keyword evidence="6 12" id="KW-0418">Kinase</keyword>
<reference evidence="12 13" key="1">
    <citation type="submission" date="2019-06" db="EMBL/GenBank/DDBJ databases">
        <title>Cerasibacillus sp. nov., isolated from maize field.</title>
        <authorList>
            <person name="Lin S.-Y."/>
            <person name="Tsai C.-F."/>
            <person name="Young C.-C."/>
        </authorList>
    </citation>
    <scope>NUCLEOTIDE SEQUENCE [LARGE SCALE GENOMIC DNA]</scope>
    <source>
        <strain evidence="12 13">CC-CFT480</strain>
    </source>
</reference>
<evidence type="ECO:0000256" key="3">
    <source>
        <dbReference type="ARBA" id="ARBA00022553"/>
    </source>
</evidence>
<dbReference type="InterPro" id="IPR011712">
    <property type="entry name" value="Sig_transdc_His_kin_sub3_dim/P"/>
</dbReference>
<evidence type="ECO:0000256" key="10">
    <source>
        <dbReference type="SAM" id="Phobius"/>
    </source>
</evidence>
<dbReference type="Gene3D" id="3.30.565.10">
    <property type="entry name" value="Histidine kinase-like ATPase, C-terminal domain"/>
    <property type="match status" value="1"/>
</dbReference>
<dbReference type="Proteomes" id="UP000321574">
    <property type="component" value="Unassembled WGS sequence"/>
</dbReference>
<dbReference type="AlphaFoldDB" id="A0A5C8NRH0"/>
<dbReference type="InterPro" id="IPR036890">
    <property type="entry name" value="HATPase_C_sf"/>
</dbReference>
<dbReference type="EC" id="2.7.13.3" evidence="2"/>
<keyword evidence="8" id="KW-0902">Two-component regulatory system</keyword>
<feature type="transmembrane region" description="Helical" evidence="10">
    <location>
        <begin position="50"/>
        <end position="67"/>
    </location>
</feature>
<keyword evidence="4" id="KW-0808">Transferase</keyword>
<evidence type="ECO:0000256" key="7">
    <source>
        <dbReference type="ARBA" id="ARBA00022840"/>
    </source>
</evidence>